<dbReference type="InterPro" id="IPR036312">
    <property type="entry name" value="Bifun_inhib/LTP/seed_sf"/>
</dbReference>
<dbReference type="EnsemblPlants" id="QL01p017875:mrna">
    <property type="protein sequence ID" value="QL01p017875:mrna"/>
    <property type="gene ID" value="QL01p017875"/>
</dbReference>
<dbReference type="Pfam" id="PF14368">
    <property type="entry name" value="LTP_2"/>
    <property type="match status" value="1"/>
</dbReference>
<dbReference type="InterPro" id="IPR016140">
    <property type="entry name" value="Bifunc_inhib/LTP/seed_store"/>
</dbReference>
<dbReference type="SUPFAM" id="SSF47699">
    <property type="entry name" value="Bifunctional inhibitor/lipid-transfer protein/seed storage 2S albumin"/>
    <property type="match status" value="1"/>
</dbReference>
<accession>A0A7N2QXE8</accession>
<gene>
    <name evidence="3" type="primary">LOC115983646</name>
</gene>
<proteinExistence type="predicted"/>
<keyword evidence="1" id="KW-0732">Signal</keyword>
<dbReference type="PANTHER" id="PTHR33286">
    <property type="entry name" value="BIFUNCTIONAL INHIBITOR/LIPID-TRANSFER PROTEIN/SEED STORAGE 2S ALBUMIN SUPERFAMILY PROTEIN"/>
    <property type="match status" value="1"/>
</dbReference>
<feature type="signal peptide" evidence="1">
    <location>
        <begin position="1"/>
        <end position="31"/>
    </location>
</feature>
<reference evidence="3" key="2">
    <citation type="submission" date="2021-01" db="UniProtKB">
        <authorList>
            <consortium name="EnsemblPlants"/>
        </authorList>
    </citation>
    <scope>IDENTIFICATION</scope>
</reference>
<sequence length="116" mass="12519">MENSCLKIYCLVLAMLMFSEIMISSSHQAMAQSCEVNVLGLVSQCEKYVRKSGAKSKPSWECCAVVKTVDVPCVCKLVTKEIEDAIDVDKVVYVARSCGKKVAPGTKCGSYTVPGA</sequence>
<reference evidence="3 4" key="1">
    <citation type="journal article" date="2016" name="G3 (Bethesda)">
        <title>First Draft Assembly and Annotation of the Genome of a California Endemic Oak Quercus lobata Nee (Fagaceae).</title>
        <authorList>
            <person name="Sork V.L."/>
            <person name="Fitz-Gibbon S.T."/>
            <person name="Puiu D."/>
            <person name="Crepeau M."/>
            <person name="Gugger P.F."/>
            <person name="Sherman R."/>
            <person name="Stevens K."/>
            <person name="Langley C.H."/>
            <person name="Pellegrini M."/>
            <person name="Salzberg S.L."/>
        </authorList>
    </citation>
    <scope>NUCLEOTIDE SEQUENCE [LARGE SCALE GENOMIC DNA]</scope>
    <source>
        <strain evidence="3 4">cv. SW786</strain>
    </source>
</reference>
<dbReference type="InterPro" id="IPR044741">
    <property type="entry name" value="NsLTP-like"/>
</dbReference>
<dbReference type="RefSeq" id="XP_030962263.1">
    <property type="nucleotide sequence ID" value="XM_031106403.1"/>
</dbReference>
<evidence type="ECO:0000313" key="4">
    <source>
        <dbReference type="Proteomes" id="UP000594261"/>
    </source>
</evidence>
<dbReference type="InParanoid" id="A0A7N2QXE8"/>
<dbReference type="AlphaFoldDB" id="A0A7N2QXE8"/>
<dbReference type="Gene3D" id="1.10.110.10">
    <property type="entry name" value="Plant lipid-transfer and hydrophobic proteins"/>
    <property type="match status" value="1"/>
</dbReference>
<dbReference type="Proteomes" id="UP000594261">
    <property type="component" value="Chromosome 1"/>
</dbReference>
<evidence type="ECO:0000259" key="2">
    <source>
        <dbReference type="Pfam" id="PF14368"/>
    </source>
</evidence>
<dbReference type="OMA" id="ACCAVWK"/>
<dbReference type="Gramene" id="QL01p017875:mrna">
    <property type="protein sequence ID" value="QL01p017875:mrna"/>
    <property type="gene ID" value="QL01p017875"/>
</dbReference>
<dbReference type="EMBL" id="LRBV02000001">
    <property type="status" value="NOT_ANNOTATED_CDS"/>
    <property type="molecule type" value="Genomic_DNA"/>
</dbReference>
<dbReference type="PANTHER" id="PTHR33286:SF1">
    <property type="entry name" value="OS01G0800600 PROTEIN"/>
    <property type="match status" value="1"/>
</dbReference>
<dbReference type="PROSITE" id="PS51257">
    <property type="entry name" value="PROKAR_LIPOPROTEIN"/>
    <property type="match status" value="1"/>
</dbReference>
<dbReference type="GeneID" id="115983646"/>
<evidence type="ECO:0000313" key="3">
    <source>
        <dbReference type="EnsemblPlants" id="QL01p017875:mrna"/>
    </source>
</evidence>
<dbReference type="OrthoDB" id="653734at2759"/>
<keyword evidence="4" id="KW-1185">Reference proteome</keyword>
<organism evidence="3 4">
    <name type="scientific">Quercus lobata</name>
    <name type="common">Valley oak</name>
    <dbReference type="NCBI Taxonomy" id="97700"/>
    <lineage>
        <taxon>Eukaryota</taxon>
        <taxon>Viridiplantae</taxon>
        <taxon>Streptophyta</taxon>
        <taxon>Embryophyta</taxon>
        <taxon>Tracheophyta</taxon>
        <taxon>Spermatophyta</taxon>
        <taxon>Magnoliopsida</taxon>
        <taxon>eudicotyledons</taxon>
        <taxon>Gunneridae</taxon>
        <taxon>Pentapetalae</taxon>
        <taxon>rosids</taxon>
        <taxon>fabids</taxon>
        <taxon>Fagales</taxon>
        <taxon>Fagaceae</taxon>
        <taxon>Quercus</taxon>
    </lineage>
</organism>
<feature type="domain" description="Bifunctional inhibitor/plant lipid transfer protein/seed storage helical" evidence="2">
    <location>
        <begin position="13"/>
        <end position="108"/>
    </location>
</feature>
<feature type="chain" id="PRO_5029676564" description="Bifunctional inhibitor/plant lipid transfer protein/seed storage helical domain-containing protein" evidence="1">
    <location>
        <begin position="32"/>
        <end position="116"/>
    </location>
</feature>
<dbReference type="CDD" id="cd04660">
    <property type="entry name" value="nsLTP_like"/>
    <property type="match status" value="1"/>
</dbReference>
<name>A0A7N2QXE8_QUELO</name>
<dbReference type="KEGG" id="qlo:115983646"/>
<protein>
    <recommendedName>
        <fullName evidence="2">Bifunctional inhibitor/plant lipid transfer protein/seed storage helical domain-containing protein</fullName>
    </recommendedName>
</protein>
<evidence type="ECO:0000256" key="1">
    <source>
        <dbReference type="SAM" id="SignalP"/>
    </source>
</evidence>